<dbReference type="SUPFAM" id="SSF55073">
    <property type="entry name" value="Nucleotide cyclase"/>
    <property type="match status" value="1"/>
</dbReference>
<keyword evidence="7" id="KW-1185">Reference proteome</keyword>
<evidence type="ECO:0000259" key="3">
    <source>
        <dbReference type="PROSITE" id="PS50112"/>
    </source>
</evidence>
<gene>
    <name evidence="6" type="ORF">C667_12623</name>
</gene>
<dbReference type="GO" id="GO:0003824">
    <property type="term" value="F:catalytic activity"/>
    <property type="evidence" value="ECO:0007669"/>
    <property type="project" value="UniProtKB-ARBA"/>
</dbReference>
<dbReference type="InterPro" id="IPR000700">
    <property type="entry name" value="PAS-assoc_C"/>
</dbReference>
<dbReference type="NCBIfam" id="TIGR00229">
    <property type="entry name" value="sensory_box"/>
    <property type="match status" value="2"/>
</dbReference>
<feature type="transmembrane region" description="Helical" evidence="2">
    <location>
        <begin position="44"/>
        <end position="63"/>
    </location>
</feature>
<dbReference type="InterPro" id="IPR035965">
    <property type="entry name" value="PAS-like_dom_sf"/>
</dbReference>
<dbReference type="EMBL" id="AMXF01000088">
    <property type="protein sequence ID" value="ENO96700.1"/>
    <property type="molecule type" value="Genomic_DNA"/>
</dbReference>
<dbReference type="InterPro" id="IPR033425">
    <property type="entry name" value="MASE3"/>
</dbReference>
<feature type="domain" description="PAC" evidence="4">
    <location>
        <begin position="470"/>
        <end position="523"/>
    </location>
</feature>
<proteinExistence type="predicted"/>
<feature type="domain" description="PAS" evidence="3">
    <location>
        <begin position="272"/>
        <end position="318"/>
    </location>
</feature>
<dbReference type="RefSeq" id="WP_004364582.1">
    <property type="nucleotide sequence ID" value="NZ_AMXF01000088.1"/>
</dbReference>
<dbReference type="Pfam" id="PF08448">
    <property type="entry name" value="PAS_4"/>
    <property type="match status" value="1"/>
</dbReference>
<name>N6YYL8_9RHOO</name>
<dbReference type="CDD" id="cd00130">
    <property type="entry name" value="PAS"/>
    <property type="match status" value="2"/>
</dbReference>
<comment type="caution">
    <text evidence="6">The sequence shown here is derived from an EMBL/GenBank/DDBJ whole genome shotgun (WGS) entry which is preliminary data.</text>
</comment>
<evidence type="ECO:0000259" key="5">
    <source>
        <dbReference type="PROSITE" id="PS50887"/>
    </source>
</evidence>
<dbReference type="PROSITE" id="PS50112">
    <property type="entry name" value="PAS"/>
    <property type="match status" value="2"/>
</dbReference>
<evidence type="ECO:0000256" key="1">
    <source>
        <dbReference type="SAM" id="MobiDB-lite"/>
    </source>
</evidence>
<organism evidence="6 7">
    <name type="scientific">Thauera phenylacetica B4P</name>
    <dbReference type="NCBI Taxonomy" id="1234382"/>
    <lineage>
        <taxon>Bacteria</taxon>
        <taxon>Pseudomonadati</taxon>
        <taxon>Pseudomonadota</taxon>
        <taxon>Betaproteobacteria</taxon>
        <taxon>Rhodocyclales</taxon>
        <taxon>Zoogloeaceae</taxon>
        <taxon>Thauera</taxon>
    </lineage>
</organism>
<dbReference type="CDD" id="cd01949">
    <property type="entry name" value="GGDEF"/>
    <property type="match status" value="1"/>
</dbReference>
<protein>
    <submittedName>
        <fullName evidence="6">PAS/PAC sensor-containing diguanylate cyclase</fullName>
    </submittedName>
</protein>
<evidence type="ECO:0000259" key="4">
    <source>
        <dbReference type="PROSITE" id="PS50113"/>
    </source>
</evidence>
<feature type="transmembrane region" description="Helical" evidence="2">
    <location>
        <begin position="144"/>
        <end position="162"/>
    </location>
</feature>
<dbReference type="Pfam" id="PF08447">
    <property type="entry name" value="PAS_3"/>
    <property type="match status" value="1"/>
</dbReference>
<feature type="compositionally biased region" description="Low complexity" evidence="1">
    <location>
        <begin position="731"/>
        <end position="745"/>
    </location>
</feature>
<dbReference type="InterPro" id="IPR013656">
    <property type="entry name" value="PAS_4"/>
</dbReference>
<sequence>MPTSLLRRFRYPLQATALLAVCFVLSIFLPPVNLFADARDYLPLHSGLEIFSIVVAGMVFALGWNLRRGARGGRLVWLGAACLGAGLLDFAHLMSYPGMPPFFTPNSAEKAIGFWLMARLLGALGLLAHALLPEREGGGPPAAWAVLGAIGVTLGWSWVVVMQPQVLPATFVEGQGVTPLKSALEGGLALLYLGAAVLLGRRALGDGEAVGGWLAAAAVTMALAELHFARYAAVADVYNVLGHAYKVAAFAMIYRAVFVSGVRAPQRALAAERALLRGLIDSVPDLVAFRDREGRYLGCNKAFAQAYGIREVALVGRSDGEVFAGRLPLAEAGKETVSRAENHEEWLEAADGTLRLLDTLRTPYFDAEGRQLGEIRVSRDFTERRRVREQIAERERRLMLALEGAELGLWDWDVPSGRASFSPVWCRMLGYTSDELAGNVSTWESLVHPDDWYDIRDSLEPHLRGTKDAYRAEYRLKHKSGHWIWVLAAGRVLDRGEGGEALRMVGIHQDISQRKAMEESLLQLATSDPLTGLWNRRHFVEVVRGELGRVRRNQAPAALLLMDLDFFKRINDTHGHAAGDEVLRHFTATVSAQLREADVFARLGGEEFAILLPCIDALGAVRVADRLRRVVADSPARIESGPLHYSMSIGATMLDARDEGYEAAYARADEALYAAKHAGRNRVVLAPVAAGEPAMEVSVPAEVGNEDVASSRKEAAAAVSGATAMEEPCPATAGEAAAAGTTAQR</sequence>
<dbReference type="Gene3D" id="3.30.450.20">
    <property type="entry name" value="PAS domain"/>
    <property type="match status" value="2"/>
</dbReference>
<keyword evidence="2" id="KW-0472">Membrane</keyword>
<dbReference type="InterPro" id="IPR000160">
    <property type="entry name" value="GGDEF_dom"/>
</dbReference>
<dbReference type="InterPro" id="IPR029787">
    <property type="entry name" value="Nucleotide_cyclase"/>
</dbReference>
<dbReference type="SUPFAM" id="SSF55785">
    <property type="entry name" value="PYP-like sensor domain (PAS domain)"/>
    <property type="match status" value="2"/>
</dbReference>
<dbReference type="SMART" id="SM00091">
    <property type="entry name" value="PAS"/>
    <property type="match status" value="2"/>
</dbReference>
<dbReference type="FunFam" id="3.30.70.270:FF:000001">
    <property type="entry name" value="Diguanylate cyclase domain protein"/>
    <property type="match status" value="1"/>
</dbReference>
<dbReference type="Pfam" id="PF17159">
    <property type="entry name" value="MASE3"/>
    <property type="match status" value="1"/>
</dbReference>
<feature type="transmembrane region" description="Helical" evidence="2">
    <location>
        <begin position="114"/>
        <end position="132"/>
    </location>
</feature>
<dbReference type="InterPro" id="IPR043128">
    <property type="entry name" value="Rev_trsase/Diguanyl_cyclase"/>
</dbReference>
<feature type="domain" description="GGDEF" evidence="5">
    <location>
        <begin position="555"/>
        <end position="688"/>
    </location>
</feature>
<dbReference type="NCBIfam" id="TIGR00254">
    <property type="entry name" value="GGDEF"/>
    <property type="match status" value="1"/>
</dbReference>
<feature type="transmembrane region" description="Helical" evidence="2">
    <location>
        <begin position="12"/>
        <end position="32"/>
    </location>
</feature>
<keyword evidence="2" id="KW-1133">Transmembrane helix</keyword>
<dbReference type="PANTHER" id="PTHR44757">
    <property type="entry name" value="DIGUANYLATE CYCLASE DGCP"/>
    <property type="match status" value="1"/>
</dbReference>
<dbReference type="SMART" id="SM00086">
    <property type="entry name" value="PAC"/>
    <property type="match status" value="2"/>
</dbReference>
<dbReference type="InterPro" id="IPR000014">
    <property type="entry name" value="PAS"/>
</dbReference>
<reference evidence="6 7" key="1">
    <citation type="submission" date="2012-09" db="EMBL/GenBank/DDBJ databases">
        <title>Draft Genome Sequences of 6 Strains from Genus Thauera.</title>
        <authorList>
            <person name="Liu B."/>
            <person name="Shapleigh J.P."/>
            <person name="Frostegard A.H."/>
        </authorList>
    </citation>
    <scope>NUCLEOTIDE SEQUENCE [LARGE SCALE GENOMIC DNA]</scope>
    <source>
        <strain evidence="6 7">B4P</strain>
    </source>
</reference>
<feature type="transmembrane region" description="Helical" evidence="2">
    <location>
        <begin position="75"/>
        <end position="94"/>
    </location>
</feature>
<dbReference type="InterPro" id="IPR013655">
    <property type="entry name" value="PAS_fold_3"/>
</dbReference>
<dbReference type="InterPro" id="IPR001610">
    <property type="entry name" value="PAC"/>
</dbReference>
<dbReference type="PANTHER" id="PTHR44757:SF2">
    <property type="entry name" value="BIOFILM ARCHITECTURE MAINTENANCE PROTEIN MBAA"/>
    <property type="match status" value="1"/>
</dbReference>
<accession>N6YYL8</accession>
<dbReference type="Proteomes" id="UP000013047">
    <property type="component" value="Unassembled WGS sequence"/>
</dbReference>
<keyword evidence="2" id="KW-0812">Transmembrane</keyword>
<dbReference type="Gene3D" id="3.30.70.270">
    <property type="match status" value="1"/>
</dbReference>
<feature type="region of interest" description="Disordered" evidence="1">
    <location>
        <begin position="706"/>
        <end position="745"/>
    </location>
</feature>
<evidence type="ECO:0000313" key="6">
    <source>
        <dbReference type="EMBL" id="ENO96700.1"/>
    </source>
</evidence>
<dbReference type="InterPro" id="IPR052155">
    <property type="entry name" value="Biofilm_reg_signaling"/>
</dbReference>
<dbReference type="PROSITE" id="PS50887">
    <property type="entry name" value="GGDEF"/>
    <property type="match status" value="1"/>
</dbReference>
<dbReference type="OrthoDB" id="9813903at2"/>
<dbReference type="PROSITE" id="PS50113">
    <property type="entry name" value="PAC"/>
    <property type="match status" value="2"/>
</dbReference>
<evidence type="ECO:0000313" key="7">
    <source>
        <dbReference type="Proteomes" id="UP000013047"/>
    </source>
</evidence>
<feature type="domain" description="PAC" evidence="4">
    <location>
        <begin position="341"/>
        <end position="393"/>
    </location>
</feature>
<dbReference type="Pfam" id="PF00990">
    <property type="entry name" value="GGDEF"/>
    <property type="match status" value="1"/>
</dbReference>
<evidence type="ECO:0000256" key="2">
    <source>
        <dbReference type="SAM" id="Phobius"/>
    </source>
</evidence>
<feature type="domain" description="PAS" evidence="3">
    <location>
        <begin position="394"/>
        <end position="466"/>
    </location>
</feature>
<dbReference type="AlphaFoldDB" id="N6YYL8"/>
<dbReference type="SMART" id="SM00267">
    <property type="entry name" value="GGDEF"/>
    <property type="match status" value="1"/>
</dbReference>